<dbReference type="EMBL" id="VLTJ01000007">
    <property type="protein sequence ID" value="TSH98140.1"/>
    <property type="molecule type" value="Genomic_DNA"/>
</dbReference>
<keyword evidence="2" id="KW-1185">Reference proteome</keyword>
<protein>
    <recommendedName>
        <fullName evidence="3">SnoaL-like domain-containing protein</fullName>
    </recommendedName>
</protein>
<name>A0A556AYW7_9BURK</name>
<dbReference type="SUPFAM" id="SSF54427">
    <property type="entry name" value="NTF2-like"/>
    <property type="match status" value="1"/>
</dbReference>
<proteinExistence type="predicted"/>
<organism evidence="1 2">
    <name type="scientific">Verticiella sediminum</name>
    <dbReference type="NCBI Taxonomy" id="1247510"/>
    <lineage>
        <taxon>Bacteria</taxon>
        <taxon>Pseudomonadati</taxon>
        <taxon>Pseudomonadota</taxon>
        <taxon>Betaproteobacteria</taxon>
        <taxon>Burkholderiales</taxon>
        <taxon>Alcaligenaceae</taxon>
        <taxon>Verticiella</taxon>
    </lineage>
</organism>
<gene>
    <name evidence="1" type="ORF">FOZ76_04970</name>
</gene>
<accession>A0A556AYW7</accession>
<dbReference type="Proteomes" id="UP000318405">
    <property type="component" value="Unassembled WGS sequence"/>
</dbReference>
<evidence type="ECO:0000313" key="2">
    <source>
        <dbReference type="Proteomes" id="UP000318405"/>
    </source>
</evidence>
<sequence length="176" mass="19475">MPALTPAQAISAYIHAKDGNRPHLLRTAFIEDVSLQMVVQTDAIDFPPTVEGVGAVADVLVSRFNLSYENIYTLCLCAAPDVDRARAFSSDWLVAMTEKGSGVVRLGHGRYDWSFEPATGQVRSLRITIARMERFSPEHQDAVLGWVGALPYPWCETHAARQRAPAWVREQLPVLG</sequence>
<reference evidence="1 2" key="1">
    <citation type="submission" date="2019-07" db="EMBL/GenBank/DDBJ databases">
        <title>Qingshengfaniella alkalisoli gen. nov., sp. nov., isolated from saline soil.</title>
        <authorList>
            <person name="Xu L."/>
            <person name="Huang X.-X."/>
            <person name="Sun J.-Q."/>
        </authorList>
    </citation>
    <scope>NUCLEOTIDE SEQUENCE [LARGE SCALE GENOMIC DNA]</scope>
    <source>
        <strain evidence="1 2">DSM 27279</strain>
    </source>
</reference>
<comment type="caution">
    <text evidence="1">The sequence shown here is derived from an EMBL/GenBank/DDBJ whole genome shotgun (WGS) entry which is preliminary data.</text>
</comment>
<evidence type="ECO:0000313" key="1">
    <source>
        <dbReference type="EMBL" id="TSH98140.1"/>
    </source>
</evidence>
<evidence type="ECO:0008006" key="3">
    <source>
        <dbReference type="Google" id="ProtNLM"/>
    </source>
</evidence>
<dbReference type="RefSeq" id="WP_143947022.1">
    <property type="nucleotide sequence ID" value="NZ_BAABMB010000004.1"/>
</dbReference>
<dbReference type="AlphaFoldDB" id="A0A556AYW7"/>
<dbReference type="InterPro" id="IPR032710">
    <property type="entry name" value="NTF2-like_dom_sf"/>
</dbReference>
<dbReference type="Gene3D" id="3.10.450.50">
    <property type="match status" value="1"/>
</dbReference>
<dbReference type="OrthoDB" id="8388066at2"/>